<name>A2ECP5_TRIV3</name>
<reference evidence="2" key="1">
    <citation type="submission" date="2006-10" db="EMBL/GenBank/DDBJ databases">
        <authorList>
            <person name="Amadeo P."/>
            <person name="Zhao Q."/>
            <person name="Wortman J."/>
            <person name="Fraser-Liggett C."/>
            <person name="Carlton J."/>
        </authorList>
    </citation>
    <scope>NUCLEOTIDE SEQUENCE</scope>
    <source>
        <strain evidence="2">G3</strain>
    </source>
</reference>
<dbReference type="AlphaFoldDB" id="A2ECP5"/>
<evidence type="ECO:0000313" key="3">
    <source>
        <dbReference type="Proteomes" id="UP000001542"/>
    </source>
</evidence>
<sequence length="85" mass="9675">MLPNDSYNDRGGYGCDRTSYGGSFEPKIQIKSNSNQKKNPKSLNESEEVEGPTFDELDQARDLIVKQNTKYETTRTEILPGDDWN</sequence>
<dbReference type="SMR" id="A2ECP5"/>
<accession>A2ECP5</accession>
<dbReference type="VEuPathDB" id="TrichDB:TVAG_276140"/>
<organism evidence="2 3">
    <name type="scientific">Trichomonas vaginalis (strain ATCC PRA-98 / G3)</name>
    <dbReference type="NCBI Taxonomy" id="412133"/>
    <lineage>
        <taxon>Eukaryota</taxon>
        <taxon>Metamonada</taxon>
        <taxon>Parabasalia</taxon>
        <taxon>Trichomonadida</taxon>
        <taxon>Trichomonadidae</taxon>
        <taxon>Trichomonas</taxon>
    </lineage>
</organism>
<feature type="region of interest" description="Disordered" evidence="1">
    <location>
        <begin position="1"/>
        <end position="56"/>
    </location>
</feature>
<dbReference type="VEuPathDB" id="TrichDB:TVAGG3_0379590"/>
<keyword evidence="3" id="KW-1185">Reference proteome</keyword>
<evidence type="ECO:0000256" key="1">
    <source>
        <dbReference type="SAM" id="MobiDB-lite"/>
    </source>
</evidence>
<protein>
    <submittedName>
        <fullName evidence="2">Uncharacterized protein</fullName>
    </submittedName>
</protein>
<feature type="compositionally biased region" description="Low complexity" evidence="1">
    <location>
        <begin position="27"/>
        <end position="37"/>
    </location>
</feature>
<reference evidence="2" key="2">
    <citation type="journal article" date="2007" name="Science">
        <title>Draft genome sequence of the sexually transmitted pathogen Trichomonas vaginalis.</title>
        <authorList>
            <person name="Carlton J.M."/>
            <person name="Hirt R.P."/>
            <person name="Silva J.C."/>
            <person name="Delcher A.L."/>
            <person name="Schatz M."/>
            <person name="Zhao Q."/>
            <person name="Wortman J.R."/>
            <person name="Bidwell S.L."/>
            <person name="Alsmark U.C.M."/>
            <person name="Besteiro S."/>
            <person name="Sicheritz-Ponten T."/>
            <person name="Noel C.J."/>
            <person name="Dacks J.B."/>
            <person name="Foster P.G."/>
            <person name="Simillion C."/>
            <person name="Van de Peer Y."/>
            <person name="Miranda-Saavedra D."/>
            <person name="Barton G.J."/>
            <person name="Westrop G.D."/>
            <person name="Mueller S."/>
            <person name="Dessi D."/>
            <person name="Fiori P.L."/>
            <person name="Ren Q."/>
            <person name="Paulsen I."/>
            <person name="Zhang H."/>
            <person name="Bastida-Corcuera F.D."/>
            <person name="Simoes-Barbosa A."/>
            <person name="Brown M.T."/>
            <person name="Hayes R.D."/>
            <person name="Mukherjee M."/>
            <person name="Okumura C.Y."/>
            <person name="Schneider R."/>
            <person name="Smith A.J."/>
            <person name="Vanacova S."/>
            <person name="Villalvazo M."/>
            <person name="Haas B.J."/>
            <person name="Pertea M."/>
            <person name="Feldblyum T.V."/>
            <person name="Utterback T.R."/>
            <person name="Shu C.L."/>
            <person name="Osoegawa K."/>
            <person name="de Jong P.J."/>
            <person name="Hrdy I."/>
            <person name="Horvathova L."/>
            <person name="Zubacova Z."/>
            <person name="Dolezal P."/>
            <person name="Malik S.B."/>
            <person name="Logsdon J.M. Jr."/>
            <person name="Henze K."/>
            <person name="Gupta A."/>
            <person name="Wang C.C."/>
            <person name="Dunne R.L."/>
            <person name="Upcroft J.A."/>
            <person name="Upcroft P."/>
            <person name="White O."/>
            <person name="Salzberg S.L."/>
            <person name="Tang P."/>
            <person name="Chiu C.-H."/>
            <person name="Lee Y.-S."/>
            <person name="Embley T.M."/>
            <person name="Coombs G.H."/>
            <person name="Mottram J.C."/>
            <person name="Tachezy J."/>
            <person name="Fraser-Liggett C.M."/>
            <person name="Johnson P.J."/>
        </authorList>
    </citation>
    <scope>NUCLEOTIDE SEQUENCE [LARGE SCALE GENOMIC DNA]</scope>
    <source>
        <strain evidence="2">G3</strain>
    </source>
</reference>
<dbReference type="Proteomes" id="UP000001542">
    <property type="component" value="Unassembled WGS sequence"/>
</dbReference>
<dbReference type="EMBL" id="DS113355">
    <property type="protein sequence ID" value="EAY09541.1"/>
    <property type="molecule type" value="Genomic_DNA"/>
</dbReference>
<gene>
    <name evidence="2" type="ORF">TVAG_276140</name>
</gene>
<dbReference type="KEGG" id="tva:4767464"/>
<proteinExistence type="predicted"/>
<feature type="compositionally biased region" description="Acidic residues" evidence="1">
    <location>
        <begin position="45"/>
        <end position="56"/>
    </location>
</feature>
<evidence type="ECO:0000313" key="2">
    <source>
        <dbReference type="EMBL" id="EAY09541.1"/>
    </source>
</evidence>
<dbReference type="InParanoid" id="A2ECP5"/>
<dbReference type="RefSeq" id="XP_001321764.1">
    <property type="nucleotide sequence ID" value="XM_001321729.1"/>
</dbReference>